<gene>
    <name evidence="2" type="ORF">AVW13_10515</name>
</gene>
<evidence type="ECO:0000256" key="1">
    <source>
        <dbReference type="SAM" id="MobiDB-lite"/>
    </source>
</evidence>
<dbReference type="SUPFAM" id="SSF55469">
    <property type="entry name" value="FMN-dependent nitroreductase-like"/>
    <property type="match status" value="1"/>
</dbReference>
<protein>
    <recommendedName>
        <fullName evidence="4">N-acetyltransferase domain-containing protein</fullName>
    </recommendedName>
</protein>
<dbReference type="PANTHER" id="PTHR41368">
    <property type="entry name" value="PROTEIN YGHO"/>
    <property type="match status" value="1"/>
</dbReference>
<accession>A0AB34XSS2</accession>
<dbReference type="RefSeq" id="WP_063249844.1">
    <property type="nucleotide sequence ID" value="NZ_JABAHH010000028.1"/>
</dbReference>
<dbReference type="AlphaFoldDB" id="A0AB34XSS2"/>
<dbReference type="EMBL" id="LQQR01000015">
    <property type="protein sequence ID" value="KZE20527.1"/>
    <property type="molecule type" value="Genomic_DNA"/>
</dbReference>
<dbReference type="InterPro" id="IPR016181">
    <property type="entry name" value="Acyl_CoA_acyltransferase"/>
</dbReference>
<feature type="region of interest" description="Disordered" evidence="1">
    <location>
        <begin position="401"/>
        <end position="468"/>
    </location>
</feature>
<dbReference type="SUPFAM" id="SSF55729">
    <property type="entry name" value="Acyl-CoA N-acyltransferases (Nat)"/>
    <property type="match status" value="2"/>
</dbReference>
<dbReference type="Gene3D" id="3.40.109.10">
    <property type="entry name" value="NADH Oxidase"/>
    <property type="match status" value="1"/>
</dbReference>
<dbReference type="InterPro" id="IPR000415">
    <property type="entry name" value="Nitroreductase-like"/>
</dbReference>
<name>A0AB34XSS2_9MICO</name>
<dbReference type="PANTHER" id="PTHR41368:SF1">
    <property type="entry name" value="PROTEIN YGHO"/>
    <property type="match status" value="1"/>
</dbReference>
<proteinExistence type="predicted"/>
<evidence type="ECO:0000313" key="2">
    <source>
        <dbReference type="EMBL" id="KZE20527.1"/>
    </source>
</evidence>
<reference evidence="3" key="1">
    <citation type="submission" date="2016-01" db="EMBL/GenBank/DDBJ databases">
        <title>Draft genome of Chromobacterium sp. F49.</title>
        <authorList>
            <person name="Hong K.W."/>
        </authorList>
    </citation>
    <scope>NUCLEOTIDE SEQUENCE [LARGE SCALE GENOMIC DNA]</scope>
    <source>
        <strain evidence="3">M40</strain>
    </source>
</reference>
<comment type="caution">
    <text evidence="2">The sequence shown here is derived from an EMBL/GenBank/DDBJ whole genome shotgun (WGS) entry which is preliminary data.</text>
</comment>
<evidence type="ECO:0008006" key="4">
    <source>
        <dbReference type="Google" id="ProtNLM"/>
    </source>
</evidence>
<dbReference type="InterPro" id="IPR039968">
    <property type="entry name" value="BcerS-like"/>
</dbReference>
<dbReference type="Proteomes" id="UP000076612">
    <property type="component" value="Unassembled WGS sequence"/>
</dbReference>
<sequence>MEAGGPRSGLTRRRVTTKAELRGFIDLTASIASARGESDHVVPLVASDITAWASGSGWFAEEVELWLLTDDSGAAVGRVLCHRSRLLAERLSDGPGAQAPETLFFGALEALDAAVIEEIIALVLDRAEALGASRVFGPVSPLPNVTGGLVTAGFEHPGFFDTAWNPEFIAEAFAAAGFSTWGPAQTWEVRLDAVPHARATAVSPAEWAEHGLRRRPVTRLGMRGFAARLLPTLNAAFSALPYFTQISPAQLRSQMAGLSVLADPSLIVDVVGAEEGDDAPSRCFALVVPDPVPVLRRHGGRLGPSALWDLLRLRSRLTDAVLIIQGTDPRFQGQGLLSLVTREVYAGLVAGGYRRLRVTFIAEDNPASAAVFAKAGGTPLHSLCFLDRRLESAPEGTDLALERPAADASDTAATDDADTTGSDASDVEGADASDTIRTGASVTAATGTSVTAGPGTSVTAGSGPQSSPGISARLLTSLFRTAGRAPSAHNTQPWTPTVAGIAEDGAVAEVGLTVDPDRTLPAGDPRSEDLHLSLGCWIEAFAIAAAEADLAVDVSSVDGWGPGLTVGLDVRSGAGRAGGSDSPVAAWPPFTVADLEHRQVDRGPLARDEAALDSAVETANIALAQSGARLVEVTDGLWARLLDRAEHWSFSTPAVFTETLAWLRFDPRDPAYRADGLTAECLRIPSFGARAAALLNRAPLRPFIARAVSGALTPVGWFTRRPQGPAAETPPRRTGAPHHLILAAAEAAEDTEVADDGTPAANPTTIASAVADSGQADSASAARADTVPADTAPADVKAMSDVAGMAAARELRLGRDLLRTWLLFDRAGLRVDVHSEIKDCPETHASLRDLLGRQKCAGSETLPDGSARFTRPIAAFSVGRSTTRVPRSHRRSDA</sequence>
<evidence type="ECO:0000313" key="3">
    <source>
        <dbReference type="Proteomes" id="UP000076612"/>
    </source>
</evidence>
<organism evidence="2 3">
    <name type="scientific">Brevibacterium casei</name>
    <dbReference type="NCBI Taxonomy" id="33889"/>
    <lineage>
        <taxon>Bacteria</taxon>
        <taxon>Bacillati</taxon>
        <taxon>Actinomycetota</taxon>
        <taxon>Actinomycetes</taxon>
        <taxon>Micrococcales</taxon>
        <taxon>Brevibacteriaceae</taxon>
        <taxon>Brevibacterium</taxon>
    </lineage>
</organism>
<feature type="compositionally biased region" description="Low complexity" evidence="1">
    <location>
        <begin position="438"/>
        <end position="459"/>
    </location>
</feature>
<dbReference type="GO" id="GO:0016491">
    <property type="term" value="F:oxidoreductase activity"/>
    <property type="evidence" value="ECO:0007669"/>
    <property type="project" value="InterPro"/>
</dbReference>